<evidence type="ECO:0000256" key="4">
    <source>
        <dbReference type="ARBA" id="ARBA00022547"/>
    </source>
</evidence>
<organism evidence="12">
    <name type="scientific">freshwater metagenome</name>
    <dbReference type="NCBI Taxonomy" id="449393"/>
    <lineage>
        <taxon>unclassified sequences</taxon>
        <taxon>metagenomes</taxon>
        <taxon>ecological metagenomes</taxon>
    </lineage>
</organism>
<keyword evidence="4" id="KW-0138">CF(0)</keyword>
<evidence type="ECO:0000256" key="10">
    <source>
        <dbReference type="ARBA" id="ARBA00025198"/>
    </source>
</evidence>
<dbReference type="GO" id="GO:0046961">
    <property type="term" value="F:proton-transporting ATPase activity, rotational mechanism"/>
    <property type="evidence" value="ECO:0007669"/>
    <property type="project" value="TreeGrafter"/>
</dbReference>
<comment type="function">
    <text evidence="10">F(1)F(0) ATP synthase produces ATP from ADP in the presence of a proton or sodium gradient. F-type ATPases consist of two structural domains, F(1) containing the extramembraneous catalytic core and F(0) containing the membrane proton channel, linked together by a central stalk and a peripheral stalk. During catalysis, ATP synthesis in the catalytic domain of F(1) is coupled via a rotary mechanism of the central stalk subunits to proton translocation.</text>
</comment>
<evidence type="ECO:0000256" key="2">
    <source>
        <dbReference type="ARBA" id="ARBA00005513"/>
    </source>
</evidence>
<dbReference type="PANTHER" id="PTHR33445">
    <property type="entry name" value="ATP SYNTHASE SUBUNIT B', CHLOROPLASTIC"/>
    <property type="match status" value="1"/>
</dbReference>
<reference evidence="12" key="1">
    <citation type="submission" date="2020-05" db="EMBL/GenBank/DDBJ databases">
        <authorList>
            <person name="Chiriac C."/>
            <person name="Salcher M."/>
            <person name="Ghai R."/>
            <person name="Kavagutti S V."/>
        </authorList>
    </citation>
    <scope>NUCLEOTIDE SEQUENCE</scope>
</reference>
<dbReference type="EMBL" id="CAEZTS010000095">
    <property type="protein sequence ID" value="CAB4582344.1"/>
    <property type="molecule type" value="Genomic_DNA"/>
</dbReference>
<evidence type="ECO:0000256" key="3">
    <source>
        <dbReference type="ARBA" id="ARBA00022448"/>
    </source>
</evidence>
<proteinExistence type="inferred from homology"/>
<keyword evidence="3" id="KW-0813">Transport</keyword>
<accession>A0A6J6F657</accession>
<dbReference type="GO" id="GO:0015986">
    <property type="term" value="P:proton motive force-driven ATP synthesis"/>
    <property type="evidence" value="ECO:0007669"/>
    <property type="project" value="InterPro"/>
</dbReference>
<keyword evidence="6" id="KW-0375">Hydrogen ion transport</keyword>
<protein>
    <submittedName>
        <fullName evidence="12">Unannotated protein</fullName>
    </submittedName>
</protein>
<evidence type="ECO:0000256" key="5">
    <source>
        <dbReference type="ARBA" id="ARBA00022692"/>
    </source>
</evidence>
<evidence type="ECO:0000256" key="9">
    <source>
        <dbReference type="ARBA" id="ARBA00023136"/>
    </source>
</evidence>
<dbReference type="HAMAP" id="MF_01398">
    <property type="entry name" value="ATP_synth_b_bprime"/>
    <property type="match status" value="1"/>
</dbReference>
<dbReference type="Pfam" id="PF00430">
    <property type="entry name" value="ATP-synt_B"/>
    <property type="match status" value="1"/>
</dbReference>
<dbReference type="CDD" id="cd06503">
    <property type="entry name" value="ATP-synt_Fo_b"/>
    <property type="match status" value="1"/>
</dbReference>
<dbReference type="GO" id="GO:0045259">
    <property type="term" value="C:proton-transporting ATP synthase complex"/>
    <property type="evidence" value="ECO:0007669"/>
    <property type="project" value="UniProtKB-KW"/>
</dbReference>
<keyword evidence="7 11" id="KW-1133">Transmembrane helix</keyword>
<feature type="transmembrane region" description="Helical" evidence="11">
    <location>
        <begin position="65"/>
        <end position="84"/>
    </location>
</feature>
<evidence type="ECO:0000256" key="11">
    <source>
        <dbReference type="SAM" id="Phobius"/>
    </source>
</evidence>
<comment type="similarity">
    <text evidence="2">Belongs to the ATPase B chain family.</text>
</comment>
<sequence>MLTAVVIQPSGAVRVSFVSAGGEEHLIDPSECLFEPENPVPAGTKIEQSECGPGPSPILPEMKELAWSGGAFLVFAILMRYFLYPRLRKGMDARYNSIREGHENADAARSGARSEVAQYEAAVAAAKVEAAKVVDAARVTLESERNAKIAEANTRINAKREAAQRDAEAAKAAVRGQIESAVSDVVTSAVEAATGKRPDSAAVSRAVADVMSAGAR</sequence>
<dbReference type="InterPro" id="IPR050059">
    <property type="entry name" value="ATP_synthase_B_chain"/>
</dbReference>
<evidence type="ECO:0000256" key="8">
    <source>
        <dbReference type="ARBA" id="ARBA00023065"/>
    </source>
</evidence>
<name>A0A6J6F657_9ZZZZ</name>
<dbReference type="AlphaFoldDB" id="A0A6J6F657"/>
<evidence type="ECO:0000313" key="12">
    <source>
        <dbReference type="EMBL" id="CAB4582344.1"/>
    </source>
</evidence>
<dbReference type="PANTHER" id="PTHR33445:SF2">
    <property type="entry name" value="ATP SYNTHASE SUBUNIT B', CHLOROPLASTIC"/>
    <property type="match status" value="1"/>
</dbReference>
<comment type="subcellular location">
    <subcellularLocation>
        <location evidence="1">Membrane</location>
        <topology evidence="1">Single-pass membrane protein</topology>
    </subcellularLocation>
</comment>
<evidence type="ECO:0000256" key="1">
    <source>
        <dbReference type="ARBA" id="ARBA00004167"/>
    </source>
</evidence>
<keyword evidence="9 11" id="KW-0472">Membrane</keyword>
<keyword evidence="8" id="KW-0406">Ion transport</keyword>
<gene>
    <name evidence="12" type="ORF">UFOPK1722_01129</name>
</gene>
<evidence type="ECO:0000256" key="6">
    <source>
        <dbReference type="ARBA" id="ARBA00022781"/>
    </source>
</evidence>
<dbReference type="InterPro" id="IPR002146">
    <property type="entry name" value="ATP_synth_b/b'su_bac/chlpt"/>
</dbReference>
<evidence type="ECO:0000256" key="7">
    <source>
        <dbReference type="ARBA" id="ARBA00022989"/>
    </source>
</evidence>
<keyword evidence="5 11" id="KW-0812">Transmembrane</keyword>